<protein>
    <submittedName>
        <fullName evidence="1">Uncharacterized protein</fullName>
    </submittedName>
</protein>
<reference evidence="1" key="1">
    <citation type="submission" date="2020-02" db="EMBL/GenBank/DDBJ databases">
        <authorList>
            <person name="Meier V. D."/>
        </authorList>
    </citation>
    <scope>NUCLEOTIDE SEQUENCE</scope>
    <source>
        <strain evidence="1">AVDCRST_MAG59</strain>
    </source>
</reference>
<dbReference type="EMBL" id="CADCWF010000249">
    <property type="protein sequence ID" value="CAA9570111.1"/>
    <property type="molecule type" value="Genomic_DNA"/>
</dbReference>
<dbReference type="PROSITE" id="PS51318">
    <property type="entry name" value="TAT"/>
    <property type="match status" value="1"/>
</dbReference>
<proteinExistence type="predicted"/>
<evidence type="ECO:0000313" key="1">
    <source>
        <dbReference type="EMBL" id="CAA9570111.1"/>
    </source>
</evidence>
<gene>
    <name evidence="1" type="ORF">AVDCRST_MAG59-3404</name>
</gene>
<dbReference type="InterPro" id="IPR006311">
    <property type="entry name" value="TAT_signal"/>
</dbReference>
<organism evidence="1">
    <name type="scientific">uncultured Thermomicrobiales bacterium</name>
    <dbReference type="NCBI Taxonomy" id="1645740"/>
    <lineage>
        <taxon>Bacteria</taxon>
        <taxon>Pseudomonadati</taxon>
        <taxon>Thermomicrobiota</taxon>
        <taxon>Thermomicrobia</taxon>
        <taxon>Thermomicrobiales</taxon>
        <taxon>environmental samples</taxon>
    </lineage>
</organism>
<sequence length="125" mass="12749">MDQDRFDALARGLSAGFSRRRLVRLLGATVAVAGLRASSAREAEAGTRCIRDGENCTIACAAGSACDACCNGFCAAYGGCTEIGYLSPGAVCDLGSTGQCTSGNTCCPFRAGQRHGQGTCQSFCS</sequence>
<accession>A0A6J4VAM2</accession>
<name>A0A6J4VAM2_9BACT</name>
<dbReference type="AlphaFoldDB" id="A0A6J4VAM2"/>